<evidence type="ECO:0000313" key="2">
    <source>
        <dbReference type="Proteomes" id="UP000772434"/>
    </source>
</evidence>
<proteinExistence type="predicted"/>
<dbReference type="AlphaFoldDB" id="A0A9P5U148"/>
<gene>
    <name evidence="1" type="ORF">BDP27DRAFT_1482872</name>
</gene>
<reference evidence="1" key="1">
    <citation type="submission" date="2020-11" db="EMBL/GenBank/DDBJ databases">
        <authorList>
            <consortium name="DOE Joint Genome Institute"/>
            <person name="Ahrendt S."/>
            <person name="Riley R."/>
            <person name="Andreopoulos W."/>
            <person name="Labutti K."/>
            <person name="Pangilinan J."/>
            <person name="Ruiz-Duenas F.J."/>
            <person name="Barrasa J.M."/>
            <person name="Sanchez-Garcia M."/>
            <person name="Camarero S."/>
            <person name="Miyauchi S."/>
            <person name="Serrano A."/>
            <person name="Linde D."/>
            <person name="Babiker R."/>
            <person name="Drula E."/>
            <person name="Ayuso-Fernandez I."/>
            <person name="Pacheco R."/>
            <person name="Padilla G."/>
            <person name="Ferreira P."/>
            <person name="Barriuso J."/>
            <person name="Kellner H."/>
            <person name="Castanera R."/>
            <person name="Alfaro M."/>
            <person name="Ramirez L."/>
            <person name="Pisabarro A.G."/>
            <person name="Kuo A."/>
            <person name="Tritt A."/>
            <person name="Lipzen A."/>
            <person name="He G."/>
            <person name="Yan M."/>
            <person name="Ng V."/>
            <person name="Cullen D."/>
            <person name="Martin F."/>
            <person name="Rosso M.-N."/>
            <person name="Henrissat B."/>
            <person name="Hibbett D."/>
            <person name="Martinez A.T."/>
            <person name="Grigoriev I.V."/>
        </authorList>
    </citation>
    <scope>NUCLEOTIDE SEQUENCE</scope>
    <source>
        <strain evidence="1">AH 40177</strain>
    </source>
</reference>
<keyword evidence="2" id="KW-1185">Reference proteome</keyword>
<dbReference type="EMBL" id="JADNRY010000170">
    <property type="protein sequence ID" value="KAF9062521.1"/>
    <property type="molecule type" value="Genomic_DNA"/>
</dbReference>
<name>A0A9P5U148_9AGAR</name>
<sequence>MLKKLTVIHSSTDNWIETKEDIIHYFIWIFDIQLVINNLESFSMFGLPFESPLSKTDLTLLELPFSVAQFLAEDSTVERLDLTQTCNPKRLRDNFPEWLPTVTEITVTIPELSDCETALWDFLVHFPNVTKLVLNSMNSSHISADTVYYLFQDHPLLCTLDTTADNYQHNKSYTRDIRRVLGNKSWSVGARDLYLNGSLIWSHFWFFGLPFLYQCVEFEHNLDLRNMLSWKDDQWNGSHHEVSVEVNKIMVKSFRAEQGSQWPVMLKKLWLQHNPLQIWPITTAEQIHLVNWMFDIQLLFNKLELFSAHGFYPFLDKTDVPFFWQLWYHPLMGVPMVDGTTMDAPTVGAPPSLNPKNDLCSV</sequence>
<organism evidence="1 2">
    <name type="scientific">Rhodocollybia butyracea</name>
    <dbReference type="NCBI Taxonomy" id="206335"/>
    <lineage>
        <taxon>Eukaryota</taxon>
        <taxon>Fungi</taxon>
        <taxon>Dikarya</taxon>
        <taxon>Basidiomycota</taxon>
        <taxon>Agaricomycotina</taxon>
        <taxon>Agaricomycetes</taxon>
        <taxon>Agaricomycetidae</taxon>
        <taxon>Agaricales</taxon>
        <taxon>Marasmiineae</taxon>
        <taxon>Omphalotaceae</taxon>
        <taxon>Rhodocollybia</taxon>
    </lineage>
</organism>
<dbReference type="Proteomes" id="UP000772434">
    <property type="component" value="Unassembled WGS sequence"/>
</dbReference>
<evidence type="ECO:0000313" key="1">
    <source>
        <dbReference type="EMBL" id="KAF9062521.1"/>
    </source>
</evidence>
<protein>
    <submittedName>
        <fullName evidence="1">Uncharacterized protein</fullName>
    </submittedName>
</protein>
<accession>A0A9P5U148</accession>
<comment type="caution">
    <text evidence="1">The sequence shown here is derived from an EMBL/GenBank/DDBJ whole genome shotgun (WGS) entry which is preliminary data.</text>
</comment>